<name>A0A5Q2FDL3_9ACTN</name>
<reference evidence="2 3" key="1">
    <citation type="submission" date="2019-10" db="EMBL/GenBank/DDBJ databases">
        <title>Genomic analysis of Raineyella sp. CBA3103.</title>
        <authorList>
            <person name="Roh S.W."/>
        </authorList>
    </citation>
    <scope>NUCLEOTIDE SEQUENCE [LARGE SCALE GENOMIC DNA]</scope>
    <source>
        <strain evidence="2 3">CBA3103</strain>
    </source>
</reference>
<proteinExistence type="predicted"/>
<dbReference type="EMBL" id="CP045725">
    <property type="protein sequence ID" value="QGF23877.1"/>
    <property type="molecule type" value="Genomic_DNA"/>
</dbReference>
<evidence type="ECO:0000313" key="2">
    <source>
        <dbReference type="EMBL" id="QGF23877.1"/>
    </source>
</evidence>
<dbReference type="Proteomes" id="UP000386847">
    <property type="component" value="Chromosome"/>
</dbReference>
<organism evidence="2 3">
    <name type="scientific">Raineyella fluvialis</name>
    <dbReference type="NCBI Taxonomy" id="2662261"/>
    <lineage>
        <taxon>Bacteria</taxon>
        <taxon>Bacillati</taxon>
        <taxon>Actinomycetota</taxon>
        <taxon>Actinomycetes</taxon>
        <taxon>Propionibacteriales</taxon>
        <taxon>Propionibacteriaceae</taxon>
        <taxon>Raineyella</taxon>
    </lineage>
</organism>
<keyword evidence="3" id="KW-1185">Reference proteome</keyword>
<dbReference type="RefSeq" id="WP_153572407.1">
    <property type="nucleotide sequence ID" value="NZ_CP045725.1"/>
</dbReference>
<protein>
    <submittedName>
        <fullName evidence="2">Uncharacterized protein</fullName>
    </submittedName>
</protein>
<feature type="compositionally biased region" description="Basic and acidic residues" evidence="1">
    <location>
        <begin position="7"/>
        <end position="18"/>
    </location>
</feature>
<evidence type="ECO:0000313" key="3">
    <source>
        <dbReference type="Proteomes" id="UP000386847"/>
    </source>
</evidence>
<sequence length="113" mass="11750">MVQSRGVAERRPGTETDHTLPAGLEQPVQEVAHLSGPHQDIDVGANPSFPRQGRIDRVSLDVQDVDAGHVGDALDGGVTELHDGRQRRLWGASVIAAAYPSVGTPEIGGAAAG</sequence>
<dbReference type="KEGG" id="rain:Rai3103_09530"/>
<gene>
    <name evidence="2" type="ORF">Rai3103_09530</name>
</gene>
<dbReference type="AlphaFoldDB" id="A0A5Q2FDL3"/>
<feature type="region of interest" description="Disordered" evidence="1">
    <location>
        <begin position="1"/>
        <end position="23"/>
    </location>
</feature>
<accession>A0A5Q2FDL3</accession>
<evidence type="ECO:0000256" key="1">
    <source>
        <dbReference type="SAM" id="MobiDB-lite"/>
    </source>
</evidence>